<evidence type="ECO:0000313" key="11">
    <source>
        <dbReference type="Proteomes" id="UP001596044"/>
    </source>
</evidence>
<keyword evidence="7" id="KW-0449">Lipoprotein</keyword>
<proteinExistence type="inferred from homology"/>
<evidence type="ECO:0000313" key="10">
    <source>
        <dbReference type="EMBL" id="MFC5452770.1"/>
    </source>
</evidence>
<evidence type="ECO:0000256" key="4">
    <source>
        <dbReference type="ARBA" id="ARBA00022729"/>
    </source>
</evidence>
<evidence type="ECO:0000256" key="1">
    <source>
        <dbReference type="ARBA" id="ARBA00004635"/>
    </source>
</evidence>
<evidence type="ECO:0000259" key="8">
    <source>
        <dbReference type="Pfam" id="PF05504"/>
    </source>
</evidence>
<dbReference type="Proteomes" id="UP001596044">
    <property type="component" value="Unassembled WGS sequence"/>
</dbReference>
<protein>
    <submittedName>
        <fullName evidence="10">Ger(X)C family spore germination protein</fullName>
    </submittedName>
</protein>
<dbReference type="RefSeq" id="WP_270877778.1">
    <property type="nucleotide sequence ID" value="NZ_JAQFVF010000009.1"/>
</dbReference>
<feature type="domain" description="Spore germination protein N-terminal" evidence="9">
    <location>
        <begin position="24"/>
        <end position="198"/>
    </location>
</feature>
<dbReference type="EMBL" id="JBHSMJ010000063">
    <property type="protein sequence ID" value="MFC5452770.1"/>
    <property type="molecule type" value="Genomic_DNA"/>
</dbReference>
<dbReference type="Pfam" id="PF25198">
    <property type="entry name" value="Spore_GerAC_N"/>
    <property type="match status" value="1"/>
</dbReference>
<dbReference type="Pfam" id="PF05504">
    <property type="entry name" value="Spore_GerAC"/>
    <property type="match status" value="1"/>
</dbReference>
<evidence type="ECO:0000259" key="9">
    <source>
        <dbReference type="Pfam" id="PF25198"/>
    </source>
</evidence>
<evidence type="ECO:0000256" key="3">
    <source>
        <dbReference type="ARBA" id="ARBA00022544"/>
    </source>
</evidence>
<dbReference type="InterPro" id="IPR008844">
    <property type="entry name" value="Spore_GerAC-like"/>
</dbReference>
<dbReference type="PANTHER" id="PTHR35789:SF1">
    <property type="entry name" value="SPORE GERMINATION PROTEIN B3"/>
    <property type="match status" value="1"/>
</dbReference>
<evidence type="ECO:0000256" key="6">
    <source>
        <dbReference type="ARBA" id="ARBA00023139"/>
    </source>
</evidence>
<dbReference type="Gene3D" id="3.30.300.210">
    <property type="entry name" value="Nutrient germinant receptor protein C, domain 3"/>
    <property type="match status" value="1"/>
</dbReference>
<name>A0ABW0KHS9_9BACL</name>
<evidence type="ECO:0000256" key="5">
    <source>
        <dbReference type="ARBA" id="ARBA00023136"/>
    </source>
</evidence>
<comment type="caution">
    <text evidence="10">The sequence shown here is derived from an EMBL/GenBank/DDBJ whole genome shotgun (WGS) entry which is preliminary data.</text>
</comment>
<dbReference type="InterPro" id="IPR046953">
    <property type="entry name" value="Spore_GerAC-like_C"/>
</dbReference>
<feature type="domain" description="Spore germination GerAC-like C-terminal" evidence="8">
    <location>
        <begin position="216"/>
        <end position="375"/>
    </location>
</feature>
<keyword evidence="4" id="KW-0732">Signal</keyword>
<evidence type="ECO:0000256" key="2">
    <source>
        <dbReference type="ARBA" id="ARBA00007886"/>
    </source>
</evidence>
<dbReference type="InterPro" id="IPR057336">
    <property type="entry name" value="GerAC_N"/>
</dbReference>
<gene>
    <name evidence="10" type="ORF">ACFPOG_31675</name>
</gene>
<comment type="subcellular location">
    <subcellularLocation>
        <location evidence="1">Membrane</location>
        <topology evidence="1">Lipid-anchor</topology>
    </subcellularLocation>
</comment>
<evidence type="ECO:0000256" key="7">
    <source>
        <dbReference type="ARBA" id="ARBA00023288"/>
    </source>
</evidence>
<dbReference type="PANTHER" id="PTHR35789">
    <property type="entry name" value="SPORE GERMINATION PROTEIN B3"/>
    <property type="match status" value="1"/>
</dbReference>
<dbReference type="InterPro" id="IPR038501">
    <property type="entry name" value="Spore_GerAC_C_sf"/>
</dbReference>
<keyword evidence="11" id="KW-1185">Reference proteome</keyword>
<sequence>MKKIGLCLILSSLLLLLGGCWDLNNIENLNFVNAIGMDYANQEYIAYGQMVDYATTAKQENGKSTQPSIVWVGQGRGKTVNLAITNLYQTAQNRIIWSHVGAMVLSERMIQHGFDDMNDANLRYRELRVTPWIYGTHENMDQLFSTQSFFNLSHLSTLLHEPIETYRQRSWIQPMRYLYFISDILEPGKTVALPSVSINKDQWTTNQKATAKLEISGAFIIHNDVYKGWLDNAQLRGLRWMNTRTKRSPIVIRDDGKAIATVSLEKPHVQVNSRSGKDQKPKYSIRVQLIGNIVDLYKPITEKTIQQKTEAAVENELRLTYKESLNIRADVFQLEYYLYKDHYPQWQAQNQQHLLRLDEDSLVDIQVHVDILNTGMTRVGDLSPVHGFTNKE</sequence>
<organism evidence="10 11">
    <name type="scientific">Paenibacillus aestuarii</name>
    <dbReference type="NCBI Taxonomy" id="516965"/>
    <lineage>
        <taxon>Bacteria</taxon>
        <taxon>Bacillati</taxon>
        <taxon>Bacillota</taxon>
        <taxon>Bacilli</taxon>
        <taxon>Bacillales</taxon>
        <taxon>Paenibacillaceae</taxon>
        <taxon>Paenibacillus</taxon>
    </lineage>
</organism>
<keyword evidence="5" id="KW-0472">Membrane</keyword>
<dbReference type="NCBIfam" id="TIGR02887">
    <property type="entry name" value="spore_ger_x_C"/>
    <property type="match status" value="1"/>
</dbReference>
<dbReference type="PROSITE" id="PS51257">
    <property type="entry name" value="PROKAR_LIPOPROTEIN"/>
    <property type="match status" value="1"/>
</dbReference>
<comment type="similarity">
    <text evidence="2">Belongs to the GerABKC lipoprotein family.</text>
</comment>
<keyword evidence="6" id="KW-0564">Palmitate</keyword>
<reference evidence="11" key="1">
    <citation type="journal article" date="2019" name="Int. J. Syst. Evol. Microbiol.">
        <title>The Global Catalogue of Microorganisms (GCM) 10K type strain sequencing project: providing services to taxonomists for standard genome sequencing and annotation.</title>
        <authorList>
            <consortium name="The Broad Institute Genomics Platform"/>
            <consortium name="The Broad Institute Genome Sequencing Center for Infectious Disease"/>
            <person name="Wu L."/>
            <person name="Ma J."/>
        </authorList>
    </citation>
    <scope>NUCLEOTIDE SEQUENCE [LARGE SCALE GENOMIC DNA]</scope>
    <source>
        <strain evidence="11">KACC 11904</strain>
    </source>
</reference>
<keyword evidence="3" id="KW-0309">Germination</keyword>
<accession>A0ABW0KHS9</accession>